<evidence type="ECO:0000256" key="7">
    <source>
        <dbReference type="ARBA" id="ARBA00022840"/>
    </source>
</evidence>
<dbReference type="OrthoDB" id="9991235at2759"/>
<dbReference type="Gene3D" id="3.30.470.20">
    <property type="entry name" value="ATP-grasp fold, B domain"/>
    <property type="match status" value="1"/>
</dbReference>
<gene>
    <name evidence="10" type="ORF">THAR02_03431</name>
</gene>
<dbReference type="GO" id="GO:0005524">
    <property type="term" value="F:ATP binding"/>
    <property type="evidence" value="ECO:0007669"/>
    <property type="project" value="UniProtKB-KW"/>
</dbReference>
<dbReference type="EMBL" id="JOKZ01000076">
    <property type="protein sequence ID" value="KKP04487.1"/>
    <property type="molecule type" value="Genomic_DNA"/>
</dbReference>
<organism evidence="10 11">
    <name type="scientific">Trichoderma harzianum</name>
    <name type="common">Hypocrea lixii</name>
    <dbReference type="NCBI Taxonomy" id="5544"/>
    <lineage>
        <taxon>Eukaryota</taxon>
        <taxon>Fungi</taxon>
        <taxon>Dikarya</taxon>
        <taxon>Ascomycota</taxon>
        <taxon>Pezizomycotina</taxon>
        <taxon>Sordariomycetes</taxon>
        <taxon>Hypocreomycetidae</taxon>
        <taxon>Hypocreales</taxon>
        <taxon>Hypocreaceae</taxon>
        <taxon>Trichoderma</taxon>
    </lineage>
</organism>
<feature type="domain" description="SAICAR synthetase/ADE2 N-terminal" evidence="9">
    <location>
        <begin position="9"/>
        <end position="73"/>
    </location>
</feature>
<dbReference type="PANTHER" id="PTHR43700:SF1">
    <property type="entry name" value="PHOSPHORIBOSYLAMINOIMIDAZOLE-SUCCINOCARBOXAMIDE SYNTHASE"/>
    <property type="match status" value="1"/>
</dbReference>
<accession>A0A0F9ZWR3</accession>
<proteinExistence type="predicted"/>
<keyword evidence="4" id="KW-0436">Ligase</keyword>
<dbReference type="AlphaFoldDB" id="A0A0F9ZWR3"/>
<comment type="caution">
    <text evidence="10">The sequence shown here is derived from an EMBL/GenBank/DDBJ whole genome shotgun (WGS) entry which is preliminary data.</text>
</comment>
<dbReference type="EC" id="6.3.2.6" evidence="2"/>
<keyword evidence="5" id="KW-0547">Nucleotide-binding</keyword>
<dbReference type="GO" id="GO:0006189">
    <property type="term" value="P:'de novo' IMP biosynthetic process"/>
    <property type="evidence" value="ECO:0007669"/>
    <property type="project" value="UniProtKB-UniPathway"/>
</dbReference>
<dbReference type="Proteomes" id="UP000034112">
    <property type="component" value="Unassembled WGS sequence"/>
</dbReference>
<evidence type="ECO:0000313" key="11">
    <source>
        <dbReference type="Proteomes" id="UP000034112"/>
    </source>
</evidence>
<evidence type="ECO:0000256" key="5">
    <source>
        <dbReference type="ARBA" id="ARBA00022741"/>
    </source>
</evidence>
<name>A0A0F9ZWR3_TRIHA</name>
<evidence type="ECO:0000256" key="8">
    <source>
        <dbReference type="ARBA" id="ARBA00030409"/>
    </source>
</evidence>
<dbReference type="Pfam" id="PF01259">
    <property type="entry name" value="SAICAR_synt"/>
    <property type="match status" value="1"/>
</dbReference>
<evidence type="ECO:0000256" key="1">
    <source>
        <dbReference type="ARBA" id="ARBA00004672"/>
    </source>
</evidence>
<evidence type="ECO:0000256" key="2">
    <source>
        <dbReference type="ARBA" id="ARBA00012217"/>
    </source>
</evidence>
<evidence type="ECO:0000259" key="9">
    <source>
        <dbReference type="Pfam" id="PF01259"/>
    </source>
</evidence>
<keyword evidence="6" id="KW-0658">Purine biosynthesis</keyword>
<evidence type="ECO:0000256" key="6">
    <source>
        <dbReference type="ARBA" id="ARBA00022755"/>
    </source>
</evidence>
<dbReference type="PANTHER" id="PTHR43700">
    <property type="entry name" value="PHOSPHORIBOSYLAMINOIMIDAZOLE-SUCCINOCARBOXAMIDE SYNTHASE"/>
    <property type="match status" value="1"/>
</dbReference>
<evidence type="ECO:0000256" key="3">
    <source>
        <dbReference type="ARBA" id="ARBA00016460"/>
    </source>
</evidence>
<dbReference type="GO" id="GO:0004639">
    <property type="term" value="F:phosphoribosylaminoimidazolesuccinocarboxamide synthase activity"/>
    <property type="evidence" value="ECO:0007669"/>
    <property type="project" value="UniProtKB-EC"/>
</dbReference>
<protein>
    <recommendedName>
        <fullName evidence="3">Phosphoribosylaminoimidazole-succinocarboxamide synthase</fullName>
        <ecNumber evidence="2">6.3.2.6</ecNumber>
    </recommendedName>
    <alternativeName>
        <fullName evidence="8">SAICAR synthetase</fullName>
    </alternativeName>
</protein>
<dbReference type="InterPro" id="IPR028923">
    <property type="entry name" value="SAICAR_synt/ADE2_N"/>
</dbReference>
<evidence type="ECO:0000313" key="10">
    <source>
        <dbReference type="EMBL" id="KKP04487.1"/>
    </source>
</evidence>
<dbReference type="SUPFAM" id="SSF56104">
    <property type="entry name" value="SAICAR synthase-like"/>
    <property type="match status" value="1"/>
</dbReference>
<dbReference type="UniPathway" id="UPA00074">
    <property type="reaction ID" value="UER00131"/>
</dbReference>
<dbReference type="GO" id="GO:0005737">
    <property type="term" value="C:cytoplasm"/>
    <property type="evidence" value="ECO:0007669"/>
    <property type="project" value="TreeGrafter"/>
</dbReference>
<sequence>MNPSVAGPLILGDRPVEFALDEATDEVVLVDEVLTPDSSRFWDAAEWKAGTEAPSYDKQFVRDYLTSNGLKGKPNVELPETVVQETAKKYRDVFESADHQANRLTGNTLDQALAGLEN</sequence>
<keyword evidence="7" id="KW-0067">ATP-binding</keyword>
<evidence type="ECO:0000256" key="4">
    <source>
        <dbReference type="ARBA" id="ARBA00022598"/>
    </source>
</evidence>
<reference evidence="11" key="1">
    <citation type="journal article" date="2015" name="Genome Announc.">
        <title>Draft whole-genome sequence of the biocontrol agent Trichoderma harzianum T6776.</title>
        <authorList>
            <person name="Baroncelli R."/>
            <person name="Piaggeschi G."/>
            <person name="Fiorini L."/>
            <person name="Bertolini E."/>
            <person name="Zapparata A."/>
            <person name="Pe M.E."/>
            <person name="Sarrocco S."/>
            <person name="Vannacci G."/>
        </authorList>
    </citation>
    <scope>NUCLEOTIDE SEQUENCE [LARGE SCALE GENOMIC DNA]</scope>
    <source>
        <strain evidence="11">T6776</strain>
    </source>
</reference>
<comment type="pathway">
    <text evidence="1">Purine metabolism; IMP biosynthesis via de novo pathway; 5-amino-1-(5-phospho-D-ribosyl)imidazole-4-carboxamide from 5-amino-1-(5-phospho-D-ribosyl)imidazole-4-carboxylate: step 1/2.</text>
</comment>